<organism evidence="5 6">
    <name type="scientific">Trapa natans</name>
    <name type="common">Water chestnut</name>
    <dbReference type="NCBI Taxonomy" id="22666"/>
    <lineage>
        <taxon>Eukaryota</taxon>
        <taxon>Viridiplantae</taxon>
        <taxon>Streptophyta</taxon>
        <taxon>Embryophyta</taxon>
        <taxon>Tracheophyta</taxon>
        <taxon>Spermatophyta</taxon>
        <taxon>Magnoliopsida</taxon>
        <taxon>eudicotyledons</taxon>
        <taxon>Gunneridae</taxon>
        <taxon>Pentapetalae</taxon>
        <taxon>rosids</taxon>
        <taxon>malvids</taxon>
        <taxon>Myrtales</taxon>
        <taxon>Lythraceae</taxon>
        <taxon>Trapa</taxon>
    </lineage>
</organism>
<keyword evidence="1" id="KW-0378">Hydrolase</keyword>
<dbReference type="InterPro" id="IPR008979">
    <property type="entry name" value="Galactose-bd-like_sf"/>
</dbReference>
<evidence type="ECO:0000256" key="1">
    <source>
        <dbReference type="ARBA" id="ARBA00022801"/>
    </source>
</evidence>
<dbReference type="AlphaFoldDB" id="A0AAN7LS67"/>
<accession>A0AAN7LS67</accession>
<dbReference type="InterPro" id="IPR001944">
    <property type="entry name" value="Glycoside_Hdrlase_35"/>
</dbReference>
<comment type="caution">
    <text evidence="5">The sequence shown here is derived from an EMBL/GenBank/DDBJ whole genome shotgun (WGS) entry which is preliminary data.</text>
</comment>
<dbReference type="Proteomes" id="UP001346149">
    <property type="component" value="Unassembled WGS sequence"/>
</dbReference>
<evidence type="ECO:0000259" key="4">
    <source>
        <dbReference type="Pfam" id="PF21467"/>
    </source>
</evidence>
<evidence type="ECO:0000313" key="6">
    <source>
        <dbReference type="Proteomes" id="UP001346149"/>
    </source>
</evidence>
<dbReference type="PANTHER" id="PTHR23421">
    <property type="entry name" value="BETA-GALACTOSIDASE RELATED"/>
    <property type="match status" value="1"/>
</dbReference>
<evidence type="ECO:0000256" key="2">
    <source>
        <dbReference type="ARBA" id="ARBA00023295"/>
    </source>
</evidence>
<protein>
    <recommendedName>
        <fullName evidence="4">Beta-galactosidase galactose-binding domain-containing protein</fullName>
    </recommendedName>
</protein>
<keyword evidence="2" id="KW-0326">Glycosidase</keyword>
<keyword evidence="6" id="KW-1185">Reference proteome</keyword>
<dbReference type="SUPFAM" id="SSF49785">
    <property type="entry name" value="Galactose-binding domain-like"/>
    <property type="match status" value="1"/>
</dbReference>
<gene>
    <name evidence="5" type="ORF">SAY86_031663</name>
</gene>
<evidence type="ECO:0000313" key="5">
    <source>
        <dbReference type="EMBL" id="KAK4791250.1"/>
    </source>
</evidence>
<dbReference type="Pfam" id="PF21467">
    <property type="entry name" value="BetaGal_gal-bd"/>
    <property type="match status" value="1"/>
</dbReference>
<dbReference type="Gene3D" id="2.60.120.260">
    <property type="entry name" value="Galactose-binding domain-like"/>
    <property type="match status" value="1"/>
</dbReference>
<name>A0AAN7LS67_TRANT</name>
<feature type="domain" description="Beta-galactosidase galactose-binding" evidence="4">
    <location>
        <begin position="148"/>
        <end position="209"/>
    </location>
</feature>
<dbReference type="InterPro" id="IPR048913">
    <property type="entry name" value="BetaGal_gal-bd"/>
</dbReference>
<dbReference type="GO" id="GO:0005975">
    <property type="term" value="P:carbohydrate metabolic process"/>
    <property type="evidence" value="ECO:0007669"/>
    <property type="project" value="InterPro"/>
</dbReference>
<dbReference type="EMBL" id="JAXQNO010000009">
    <property type="protein sequence ID" value="KAK4791250.1"/>
    <property type="molecule type" value="Genomic_DNA"/>
</dbReference>
<feature type="region of interest" description="Disordered" evidence="3">
    <location>
        <begin position="38"/>
        <end position="57"/>
    </location>
</feature>
<reference evidence="5 6" key="1">
    <citation type="journal article" date="2023" name="Hortic Res">
        <title>Pangenome of water caltrop reveals structural variations and asymmetric subgenome divergence after allopolyploidization.</title>
        <authorList>
            <person name="Zhang X."/>
            <person name="Chen Y."/>
            <person name="Wang L."/>
            <person name="Yuan Y."/>
            <person name="Fang M."/>
            <person name="Shi L."/>
            <person name="Lu R."/>
            <person name="Comes H.P."/>
            <person name="Ma Y."/>
            <person name="Chen Y."/>
            <person name="Huang G."/>
            <person name="Zhou Y."/>
            <person name="Zheng Z."/>
            <person name="Qiu Y."/>
        </authorList>
    </citation>
    <scope>NUCLEOTIDE SEQUENCE [LARGE SCALE GENOMIC DNA]</scope>
    <source>
        <strain evidence="5">F231</strain>
    </source>
</reference>
<proteinExistence type="predicted"/>
<evidence type="ECO:0000256" key="3">
    <source>
        <dbReference type="SAM" id="MobiDB-lite"/>
    </source>
</evidence>
<dbReference type="GO" id="GO:0004553">
    <property type="term" value="F:hydrolase activity, hydrolyzing O-glycosyl compounds"/>
    <property type="evidence" value="ECO:0007669"/>
    <property type="project" value="InterPro"/>
</dbReference>
<sequence length="229" mass="24453">MPELLPSSAHFGVSVRSFVSDGRIAMFSRASTELKIGPGEARAGVGSNQGPPRSPPLPLRGRYSAAVDRQGLQPLKNHWPALGSKPPVLFLFHSQPRYGEGSARVQGKFSWSPGAVGGSAASAGSDREDTLVEDLGMPSLENITRLAVFYTGNLHIDEADQVKDTFISFLGWGKGVAFINDFNLGRYWLLVDPQCNLYVPAPVLPEGDNVVVCSARVGDTTSRAAVTVS</sequence>